<dbReference type="GO" id="GO:0016757">
    <property type="term" value="F:glycosyltransferase activity"/>
    <property type="evidence" value="ECO:0007669"/>
    <property type="project" value="InterPro"/>
</dbReference>
<feature type="domain" description="Glycosyltransferase subfamily 4-like N-terminal" evidence="2">
    <location>
        <begin position="11"/>
        <end position="164"/>
    </location>
</feature>
<dbReference type="AlphaFoldDB" id="A0A916JET6"/>
<dbReference type="Proteomes" id="UP000680038">
    <property type="component" value="Unassembled WGS sequence"/>
</dbReference>
<dbReference type="Gene3D" id="3.40.50.2000">
    <property type="entry name" value="Glycogen Phosphorylase B"/>
    <property type="match status" value="2"/>
</dbReference>
<dbReference type="InterPro" id="IPR001296">
    <property type="entry name" value="Glyco_trans_1"/>
</dbReference>
<dbReference type="Pfam" id="PF00534">
    <property type="entry name" value="Glycos_transf_1"/>
    <property type="match status" value="1"/>
</dbReference>
<accession>A0A916JET6</accession>
<dbReference type="CDD" id="cd03811">
    <property type="entry name" value="GT4_GT28_WabH-like"/>
    <property type="match status" value="1"/>
</dbReference>
<dbReference type="SUPFAM" id="SSF53756">
    <property type="entry name" value="UDP-Glycosyltransferase/glycogen phosphorylase"/>
    <property type="match status" value="1"/>
</dbReference>
<keyword evidence="4" id="KW-1185">Reference proteome</keyword>
<evidence type="ECO:0000259" key="2">
    <source>
        <dbReference type="Pfam" id="PF13439"/>
    </source>
</evidence>
<dbReference type="EMBL" id="CAJRAF010000002">
    <property type="protein sequence ID" value="CAG5006488.1"/>
    <property type="molecule type" value="Genomic_DNA"/>
</dbReference>
<sequence length="360" mass="41266">MVQIIPTLNKGGAERFVVDLCNELSLQKGKDIYLVSLWANEADTTFLHELKKDVHYITFSQKGPADLSVLYRLNKWLLTLKPDIVHTHMSAFEYIFPYRTLSKSTSFFHTIHSKAEKECPWKKRKKLRKYFFNKNTLPIAVSQDGYETYKSYYGLENAVVIENGRPAIGITDLFNEISLKYKNPDEYLLVHLGRIVDVKNQKLLIEAVQLFNKNSAKKCTLLIIGGIRDEILYQSLLDLCKRDQYIKFLGDKNNVADYLSIADGFCLSSIYEGMPMTIIEAFSVGCIPISTPVGGIPEMITHSVTGFLSKDLQVKSYYMAINECLSSESKESIKDNCLQEYFTRYSIKICGDKHWKLYSL</sequence>
<proteinExistence type="predicted"/>
<dbReference type="Pfam" id="PF13439">
    <property type="entry name" value="Glyco_transf_4"/>
    <property type="match status" value="1"/>
</dbReference>
<protein>
    <submittedName>
        <fullName evidence="3">Uncharacterized protein</fullName>
    </submittedName>
</protein>
<dbReference type="InterPro" id="IPR028098">
    <property type="entry name" value="Glyco_trans_4-like_N"/>
</dbReference>
<dbReference type="PANTHER" id="PTHR12526:SF630">
    <property type="entry name" value="GLYCOSYLTRANSFERASE"/>
    <property type="match status" value="1"/>
</dbReference>
<dbReference type="PANTHER" id="PTHR12526">
    <property type="entry name" value="GLYCOSYLTRANSFERASE"/>
    <property type="match status" value="1"/>
</dbReference>
<evidence type="ECO:0000259" key="1">
    <source>
        <dbReference type="Pfam" id="PF00534"/>
    </source>
</evidence>
<comment type="caution">
    <text evidence="3">The sequence shown here is derived from an EMBL/GenBank/DDBJ whole genome shotgun (WGS) entry which is preliminary data.</text>
</comment>
<evidence type="ECO:0000313" key="4">
    <source>
        <dbReference type="Proteomes" id="UP000680038"/>
    </source>
</evidence>
<organism evidence="3 4">
    <name type="scientific">Dyadobacter helix</name>
    <dbReference type="NCBI Taxonomy" id="2822344"/>
    <lineage>
        <taxon>Bacteria</taxon>
        <taxon>Pseudomonadati</taxon>
        <taxon>Bacteroidota</taxon>
        <taxon>Cytophagia</taxon>
        <taxon>Cytophagales</taxon>
        <taxon>Spirosomataceae</taxon>
        <taxon>Dyadobacter</taxon>
    </lineage>
</organism>
<name>A0A916JET6_9BACT</name>
<feature type="domain" description="Glycosyl transferase family 1" evidence="1">
    <location>
        <begin position="182"/>
        <end position="330"/>
    </location>
</feature>
<reference evidence="3" key="1">
    <citation type="submission" date="2021-04" db="EMBL/GenBank/DDBJ databases">
        <authorList>
            <person name="Rodrigo-Torres L."/>
            <person name="Arahal R. D."/>
            <person name="Lucena T."/>
        </authorList>
    </citation>
    <scope>NUCLEOTIDE SEQUENCE</scope>
    <source>
        <strain evidence="3">CECT 9275</strain>
    </source>
</reference>
<gene>
    <name evidence="3" type="ORF">DYBT9275_03829</name>
</gene>
<evidence type="ECO:0000313" key="3">
    <source>
        <dbReference type="EMBL" id="CAG5006488.1"/>
    </source>
</evidence>